<comment type="caution">
    <text evidence="8">The sequence shown here is derived from an EMBL/GenBank/DDBJ whole genome shotgun (WGS) entry which is preliminary data.</text>
</comment>
<dbReference type="GO" id="GO:0016798">
    <property type="term" value="F:hydrolase activity, acting on glycosyl bonds"/>
    <property type="evidence" value="ECO:0007669"/>
    <property type="project" value="UniProtKB-KW"/>
</dbReference>
<reference evidence="8 9" key="1">
    <citation type="submission" date="2014-07" db="EMBL/GenBank/DDBJ databases">
        <authorList>
            <person name="McCorrison J."/>
            <person name="Sanka R."/>
            <person name="Torralba M."/>
            <person name="Gillis M."/>
            <person name="Haft D.H."/>
            <person name="Methe B."/>
            <person name="Sutton G."/>
            <person name="Nelson K.E."/>
        </authorList>
    </citation>
    <scope>NUCLEOTIDE SEQUENCE [LARGE SCALE GENOMIC DNA]</scope>
    <source>
        <strain evidence="8 9">DNF00666</strain>
    </source>
</reference>
<accession>A0A096AG51</accession>
<keyword evidence="4" id="KW-0520">NAD</keyword>
<evidence type="ECO:0000256" key="3">
    <source>
        <dbReference type="ARBA" id="ARBA00022801"/>
    </source>
</evidence>
<dbReference type="AlphaFoldDB" id="A0A096AG51"/>
<dbReference type="GO" id="GO:0000166">
    <property type="term" value="F:nucleotide binding"/>
    <property type="evidence" value="ECO:0007669"/>
    <property type="project" value="InterPro"/>
</dbReference>
<evidence type="ECO:0000313" key="8">
    <source>
        <dbReference type="EMBL" id="KGF45511.1"/>
    </source>
</evidence>
<keyword evidence="5" id="KW-0326">Glycosidase</keyword>
<comment type="cofactor">
    <cofactor evidence="1">
        <name>NAD(+)</name>
        <dbReference type="ChEBI" id="CHEBI:57540"/>
    </cofactor>
</comment>
<dbReference type="EMBL" id="JRNS01000453">
    <property type="protein sequence ID" value="KGF45511.1"/>
    <property type="molecule type" value="Genomic_DNA"/>
</dbReference>
<dbReference type="InterPro" id="IPR050463">
    <property type="entry name" value="Gfo/Idh/MocA_oxidrdct_glycsds"/>
</dbReference>
<keyword evidence="3 8" id="KW-0378">Hydrolase</keyword>
<evidence type="ECO:0000259" key="6">
    <source>
        <dbReference type="Pfam" id="PF01408"/>
    </source>
</evidence>
<evidence type="ECO:0000259" key="7">
    <source>
        <dbReference type="Pfam" id="PF21252"/>
    </source>
</evidence>
<dbReference type="Gene3D" id="3.30.360.10">
    <property type="entry name" value="Dihydrodipicolinate Reductase, domain 2"/>
    <property type="match status" value="1"/>
</dbReference>
<evidence type="ECO:0000256" key="5">
    <source>
        <dbReference type="ARBA" id="ARBA00023295"/>
    </source>
</evidence>
<dbReference type="SUPFAM" id="SSF51735">
    <property type="entry name" value="NAD(P)-binding Rossmann-fold domains"/>
    <property type="match status" value="1"/>
</dbReference>
<evidence type="ECO:0000256" key="1">
    <source>
        <dbReference type="ARBA" id="ARBA00001911"/>
    </source>
</evidence>
<proteinExistence type="inferred from homology"/>
<evidence type="ECO:0000313" key="9">
    <source>
        <dbReference type="Proteomes" id="UP000029578"/>
    </source>
</evidence>
<dbReference type="Gene3D" id="3.40.50.720">
    <property type="entry name" value="NAD(P)-binding Rossmann-like Domain"/>
    <property type="match status" value="1"/>
</dbReference>
<dbReference type="PANTHER" id="PTHR43818">
    <property type="entry name" value="BCDNA.GH03377"/>
    <property type="match status" value="1"/>
</dbReference>
<dbReference type="InterPro" id="IPR049303">
    <property type="entry name" value="Glyco_hydro_109_C"/>
</dbReference>
<dbReference type="Proteomes" id="UP000029578">
    <property type="component" value="Unassembled WGS sequence"/>
</dbReference>
<dbReference type="PANTHER" id="PTHR43818:SF1">
    <property type="entry name" value="GLYCOSYL HYDROLASE FAMILY 109 PROTEIN"/>
    <property type="match status" value="1"/>
</dbReference>
<feature type="domain" description="Glycosyl hydrolase 109 C-terminal" evidence="7">
    <location>
        <begin position="204"/>
        <end position="313"/>
    </location>
</feature>
<dbReference type="Pfam" id="PF21252">
    <property type="entry name" value="Glyco_hydro_109_C"/>
    <property type="match status" value="1"/>
</dbReference>
<sequence length="434" mass="48601">MAMEMMSAVRPLETFVPPRAAGQRDVLSLALPPMPLLRVAFVGVGARGRMAVTRWCHIPKVEIAAVCDVSKEVAEEVARHVEQLGKPRPKVYWSETAYKELCQQQGVNLVYVCTDWMSHVPIAIHAMEQGRNVAVEVPAALTLKDIWTLIDTAEQTRQHCMMLENAVYDRFEMAVCQMVREGLLGELIHVEGGYAHPIGDRWTPWRMEYSRLNAGDVYPTHSIGPVCRLLDIHRTDRMHYLTAMQTSAFLGTEMYQAVMGKACDSFANGDQTSTMIRTVKGKTMLIQHNVMTPRPYSRMFQAVGTAGYVAKYPVPEVQLSPEMAAKVGIEMEDDKLPLNASQIKTLLNHYAPSFPSETIALAKELDARGGMSYFMDLRLAQCLQQGLPLDMDVYDLAEWCCIAELSKHSVEQGSMPVMIPDFVNRRSSVDTESI</sequence>
<organism evidence="8 9">
    <name type="scientific">Prevotella melaninogenica DNF00666</name>
    <dbReference type="NCBI Taxonomy" id="1401073"/>
    <lineage>
        <taxon>Bacteria</taxon>
        <taxon>Pseudomonadati</taxon>
        <taxon>Bacteroidota</taxon>
        <taxon>Bacteroidia</taxon>
        <taxon>Bacteroidales</taxon>
        <taxon>Prevotellaceae</taxon>
        <taxon>Prevotella</taxon>
    </lineage>
</organism>
<dbReference type="InterPro" id="IPR036291">
    <property type="entry name" value="NAD(P)-bd_dom_sf"/>
</dbReference>
<protein>
    <submittedName>
        <fullName evidence="8">Glycosyl hydrolase family 109</fullName>
    </submittedName>
</protein>
<gene>
    <name evidence="8" type="ORF">HMPREF0661_09685</name>
</gene>
<feature type="domain" description="Gfo/Idh/MocA-like oxidoreductase N-terminal" evidence="6">
    <location>
        <begin position="37"/>
        <end position="161"/>
    </location>
</feature>
<evidence type="ECO:0000256" key="2">
    <source>
        <dbReference type="ARBA" id="ARBA00009329"/>
    </source>
</evidence>
<evidence type="ECO:0000256" key="4">
    <source>
        <dbReference type="ARBA" id="ARBA00023027"/>
    </source>
</evidence>
<comment type="similarity">
    <text evidence="2">Belongs to the Gfo/Idh/MocA family. Glycosyl hydrolase 109 subfamily.</text>
</comment>
<dbReference type="InterPro" id="IPR000683">
    <property type="entry name" value="Gfo/Idh/MocA-like_OxRdtase_N"/>
</dbReference>
<name>A0A096AG51_9BACT</name>
<dbReference type="Pfam" id="PF01408">
    <property type="entry name" value="GFO_IDH_MocA"/>
    <property type="match status" value="1"/>
</dbReference>